<keyword evidence="1" id="KW-1133">Transmembrane helix</keyword>
<name>A0A1W1C7P4_9ZZZZ</name>
<evidence type="ECO:0000256" key="1">
    <source>
        <dbReference type="SAM" id="Phobius"/>
    </source>
</evidence>
<accession>A0A1W1C7P4</accession>
<dbReference type="AlphaFoldDB" id="A0A1W1C7P4"/>
<dbReference type="EMBL" id="FPHK01000056">
    <property type="protein sequence ID" value="SFV61787.1"/>
    <property type="molecule type" value="Genomic_DNA"/>
</dbReference>
<sequence>MLESAVAPKSKTSLRLIPSKCESFSLMISSSCHIVCFLSKRLTALMVIVASDGKFPLPRLSTPGSVPKATELIFTHFCACNHFKIGSNFFSALSTFSLELNAICALIIPVSIGGIASFPIVGIIFFRLNTKIATTPIVSIIRRKNQNLPFENLIMPTYGATSRPIVF</sequence>
<evidence type="ECO:0000313" key="2">
    <source>
        <dbReference type="EMBL" id="SFV61787.1"/>
    </source>
</evidence>
<gene>
    <name evidence="2" type="ORF">MNB_SM-6-1247</name>
</gene>
<organism evidence="2">
    <name type="scientific">hydrothermal vent metagenome</name>
    <dbReference type="NCBI Taxonomy" id="652676"/>
    <lineage>
        <taxon>unclassified sequences</taxon>
        <taxon>metagenomes</taxon>
        <taxon>ecological metagenomes</taxon>
    </lineage>
</organism>
<keyword evidence="1" id="KW-0472">Membrane</keyword>
<feature type="transmembrane region" description="Helical" evidence="1">
    <location>
        <begin position="100"/>
        <end position="126"/>
    </location>
</feature>
<reference evidence="2" key="1">
    <citation type="submission" date="2016-10" db="EMBL/GenBank/DDBJ databases">
        <authorList>
            <person name="de Groot N.N."/>
        </authorList>
    </citation>
    <scope>NUCLEOTIDE SEQUENCE</scope>
</reference>
<keyword evidence="1" id="KW-0812">Transmembrane</keyword>
<protein>
    <submittedName>
        <fullName evidence="2">Uncharacterized protein</fullName>
    </submittedName>
</protein>
<proteinExistence type="predicted"/>